<accession>A0A3N2Q0Y7</accession>
<dbReference type="InterPro" id="IPR050287">
    <property type="entry name" value="MTA/SAH_deaminase"/>
</dbReference>
<dbReference type="SUPFAM" id="SSF51556">
    <property type="entry name" value="Metallo-dependent hydrolases"/>
    <property type="match status" value="1"/>
</dbReference>
<dbReference type="InterPro" id="IPR032466">
    <property type="entry name" value="Metal_Hydrolase"/>
</dbReference>
<keyword evidence="2" id="KW-0732">Signal</keyword>
<evidence type="ECO:0000313" key="4">
    <source>
        <dbReference type="EMBL" id="ROT40421.1"/>
    </source>
</evidence>
<dbReference type="Pfam" id="PF01979">
    <property type="entry name" value="Amidohydro_1"/>
    <property type="match status" value="1"/>
</dbReference>
<sequence length="508" mass="53517">MSHVRLTLILSLIVASFLSAANARCSVAAPAGHSHTRSADLLLKGTVLTPQGSLENGCVLVRSGKVAYVGTGCGSDDASVTVLDCTGSVISPGFINTHEHIEYSTVAPFEDTGERVDHRHDWRRGTRDNTERPVQVNGTKLDATAWGELRHLFSGTTSIVGGNLVPGLTRNLDFVAGLEDGIDPPVAAWDIFPLDDAEGILRSRDCDYGPNATTSEEAGKLYRYMAHVGEGVDDEAANEFRCLSDPTYDTTPSSSLRGSGGGGGGGGGGLSVDIVASNLALVHALGLTRADFDLVARRGAKVVWSPRSNVFLYGKTLDVTYLLDAGITVALGTDWLPSGSASMTREAVCGYLVTQESFGRTVAPRTLWEMMTVNAAKVAGFEDHVGSLEAGKLADIVVFGGRGAGADGYEHEHEHEHDDAYARVVFSAAEDLELVMRGGKILLAAEGLEAMAGGGACEPVSFGTVAKTVCVEDELGRSFAEFERSLGGVYPAILPAVPDREPTCKATR</sequence>
<dbReference type="SUPFAM" id="SSF51338">
    <property type="entry name" value="Composite domain of metallo-dependent hydrolases"/>
    <property type="match status" value="1"/>
</dbReference>
<dbReference type="RefSeq" id="XP_028468227.1">
    <property type="nucleotide sequence ID" value="XM_028607715.1"/>
</dbReference>
<protein>
    <submittedName>
        <fullName evidence="4">Metal dependent amidohydrolase</fullName>
    </submittedName>
</protein>
<reference evidence="4 5" key="1">
    <citation type="journal article" date="2018" name="Mol. Ecol.">
        <title>The obligate alkalophilic soda-lake fungus Sodiomyces alkalinus has shifted to a protein diet.</title>
        <authorList>
            <person name="Grum-Grzhimaylo A.A."/>
            <person name="Falkoski D.L."/>
            <person name="van den Heuvel J."/>
            <person name="Valero-Jimenez C.A."/>
            <person name="Min B."/>
            <person name="Choi I.G."/>
            <person name="Lipzen A."/>
            <person name="Daum C.G."/>
            <person name="Aanen D.K."/>
            <person name="Tsang A."/>
            <person name="Henrissat B."/>
            <person name="Bilanenko E.N."/>
            <person name="de Vries R.P."/>
            <person name="van Kan J.A.L."/>
            <person name="Grigoriev I.V."/>
            <person name="Debets A.J.M."/>
        </authorList>
    </citation>
    <scope>NUCLEOTIDE SEQUENCE [LARGE SCALE GENOMIC DNA]</scope>
    <source>
        <strain evidence="4 5">F11</strain>
    </source>
</reference>
<evidence type="ECO:0000313" key="5">
    <source>
        <dbReference type="Proteomes" id="UP000272025"/>
    </source>
</evidence>
<feature type="domain" description="Amidohydrolase-related" evidence="3">
    <location>
        <begin position="277"/>
        <end position="441"/>
    </location>
</feature>
<dbReference type="SMR" id="A0A3N2Q0Y7"/>
<feature type="signal peptide" evidence="2">
    <location>
        <begin position="1"/>
        <end position="23"/>
    </location>
</feature>
<dbReference type="OrthoDB" id="194468at2759"/>
<name>A0A3N2Q0Y7_SODAK</name>
<dbReference type="STRING" id="1314773.A0A3N2Q0Y7"/>
<evidence type="ECO:0000256" key="2">
    <source>
        <dbReference type="SAM" id="SignalP"/>
    </source>
</evidence>
<dbReference type="Gene3D" id="2.30.40.10">
    <property type="entry name" value="Urease, subunit C, domain 1"/>
    <property type="match status" value="1"/>
</dbReference>
<dbReference type="GeneID" id="39576193"/>
<dbReference type="EMBL" id="ML119052">
    <property type="protein sequence ID" value="ROT40421.1"/>
    <property type="molecule type" value="Genomic_DNA"/>
</dbReference>
<dbReference type="InterPro" id="IPR006680">
    <property type="entry name" value="Amidohydro-rel"/>
</dbReference>
<dbReference type="GO" id="GO:0016810">
    <property type="term" value="F:hydrolase activity, acting on carbon-nitrogen (but not peptide) bonds"/>
    <property type="evidence" value="ECO:0007669"/>
    <property type="project" value="InterPro"/>
</dbReference>
<dbReference type="Proteomes" id="UP000272025">
    <property type="component" value="Unassembled WGS sequence"/>
</dbReference>
<keyword evidence="1 4" id="KW-0378">Hydrolase</keyword>
<dbReference type="PANTHER" id="PTHR43794:SF11">
    <property type="entry name" value="AMIDOHYDROLASE-RELATED DOMAIN-CONTAINING PROTEIN"/>
    <property type="match status" value="1"/>
</dbReference>
<dbReference type="PANTHER" id="PTHR43794">
    <property type="entry name" value="AMINOHYDROLASE SSNA-RELATED"/>
    <property type="match status" value="1"/>
</dbReference>
<keyword evidence="5" id="KW-1185">Reference proteome</keyword>
<proteinExistence type="predicted"/>
<evidence type="ECO:0000256" key="1">
    <source>
        <dbReference type="ARBA" id="ARBA00022801"/>
    </source>
</evidence>
<dbReference type="Gene3D" id="3.20.20.140">
    <property type="entry name" value="Metal-dependent hydrolases"/>
    <property type="match status" value="2"/>
</dbReference>
<organism evidence="4 5">
    <name type="scientific">Sodiomyces alkalinus (strain CBS 110278 / VKM F-3762 / F11)</name>
    <name type="common">Alkaliphilic filamentous fungus</name>
    <dbReference type="NCBI Taxonomy" id="1314773"/>
    <lineage>
        <taxon>Eukaryota</taxon>
        <taxon>Fungi</taxon>
        <taxon>Dikarya</taxon>
        <taxon>Ascomycota</taxon>
        <taxon>Pezizomycotina</taxon>
        <taxon>Sordariomycetes</taxon>
        <taxon>Hypocreomycetidae</taxon>
        <taxon>Glomerellales</taxon>
        <taxon>Plectosphaerellaceae</taxon>
        <taxon>Sodiomyces</taxon>
    </lineage>
</organism>
<gene>
    <name evidence="4" type="ORF">SODALDRAFT_270428</name>
</gene>
<dbReference type="InterPro" id="IPR011059">
    <property type="entry name" value="Metal-dep_hydrolase_composite"/>
</dbReference>
<dbReference type="AlphaFoldDB" id="A0A3N2Q0Y7"/>
<evidence type="ECO:0000259" key="3">
    <source>
        <dbReference type="Pfam" id="PF01979"/>
    </source>
</evidence>
<feature type="chain" id="PRO_5018183271" evidence="2">
    <location>
        <begin position="24"/>
        <end position="508"/>
    </location>
</feature>